<dbReference type="InterPro" id="IPR053781">
    <property type="entry name" value="F-box_AtFBL13-like"/>
</dbReference>
<organism evidence="2">
    <name type="scientific">Ananas comosus var. bracteatus</name>
    <name type="common">red pineapple</name>
    <dbReference type="NCBI Taxonomy" id="296719"/>
    <lineage>
        <taxon>Eukaryota</taxon>
        <taxon>Viridiplantae</taxon>
        <taxon>Streptophyta</taxon>
        <taxon>Embryophyta</taxon>
        <taxon>Tracheophyta</taxon>
        <taxon>Spermatophyta</taxon>
        <taxon>Magnoliopsida</taxon>
        <taxon>Liliopsida</taxon>
        <taxon>Poales</taxon>
        <taxon>Bromeliaceae</taxon>
        <taxon>Bromelioideae</taxon>
        <taxon>Ananas</taxon>
    </lineage>
</organism>
<accession>A0A6V7QWV9</accession>
<dbReference type="EMBL" id="CAJEUB010000058">
    <property type="protein sequence ID" value="CAD1847663.1"/>
    <property type="molecule type" value="Genomic_DNA"/>
</dbReference>
<dbReference type="PANTHER" id="PTHR31900:SF32">
    <property type="entry name" value="F-BOX_RNI_FBD-LIKE DOMAIN PROTEIN"/>
    <property type="match status" value="1"/>
</dbReference>
<dbReference type="InterPro" id="IPR036047">
    <property type="entry name" value="F-box-like_dom_sf"/>
</dbReference>
<dbReference type="Gene3D" id="3.80.10.10">
    <property type="entry name" value="Ribonuclease Inhibitor"/>
    <property type="match status" value="1"/>
</dbReference>
<sequence length="494" mass="55450">MEEPARKRQRLSAAAAAADRISALPDHLLHEILAFLPARLAVSTSLLSRRWRAVWTTAPDISFTTQLSPSFVDSVLRLRDPALPLRSFSLVAASADEVVSDPDPALLIRSWILRAASPALQRLTLRLPGRFDLLPLAVFHLPSLKVLELRLPGRLDWPAAAFLPSLQRLELSDLSLLYLATEDAISNSCPALEYWRMSFESATPELEVKCPLLEVFELRTRAGPIGGLSICGCKIRKVSVRQKYADAESFSGPAAAAYLKLSAPGLQTLEWFCPLPRSATVDSLPDSLASSLMLLTSRELLDLDENRLPNYGHVLPLLRVDRLVLPHCWIIEEFSLAIFDRHDQENPRAWVHENLKHLELICFFEGFGSLGLAFLLKNFSKLETLRVSCVKESSINYAIHYTLFHILFKSKGAFGRGGYWDSHDLSLKQLVQVSVHDFSGGRFEYDFLEFLPRAATSLRMITISANGEEIVLEKVEQLRQSFPHIEILLQLHGR</sequence>
<dbReference type="CDD" id="cd22160">
    <property type="entry name" value="F-box_AtFBL13-like"/>
    <property type="match status" value="1"/>
</dbReference>
<proteinExistence type="predicted"/>
<evidence type="ECO:0000313" key="2">
    <source>
        <dbReference type="EMBL" id="CAD1847663.1"/>
    </source>
</evidence>
<dbReference type="InterPro" id="IPR001810">
    <property type="entry name" value="F-box_dom"/>
</dbReference>
<dbReference type="SUPFAM" id="SSF52047">
    <property type="entry name" value="RNI-like"/>
    <property type="match status" value="1"/>
</dbReference>
<dbReference type="Gene3D" id="1.20.1280.50">
    <property type="match status" value="1"/>
</dbReference>
<name>A0A6V7QWV9_ANACO</name>
<dbReference type="Pfam" id="PF00646">
    <property type="entry name" value="F-box"/>
    <property type="match status" value="1"/>
</dbReference>
<dbReference type="AlphaFoldDB" id="A0A6V7QWV9"/>
<evidence type="ECO:0000259" key="1">
    <source>
        <dbReference type="PROSITE" id="PS50181"/>
    </source>
</evidence>
<feature type="domain" description="F-box" evidence="1">
    <location>
        <begin position="18"/>
        <end position="66"/>
    </location>
</feature>
<dbReference type="InterPro" id="IPR032675">
    <property type="entry name" value="LRR_dom_sf"/>
</dbReference>
<dbReference type="SMART" id="SM00256">
    <property type="entry name" value="FBOX"/>
    <property type="match status" value="1"/>
</dbReference>
<reference evidence="2" key="1">
    <citation type="submission" date="2020-07" db="EMBL/GenBank/DDBJ databases">
        <authorList>
            <person name="Lin J."/>
        </authorList>
    </citation>
    <scope>NUCLEOTIDE SEQUENCE</scope>
</reference>
<dbReference type="InterPro" id="IPR050232">
    <property type="entry name" value="FBL13/AtMIF1-like"/>
</dbReference>
<protein>
    <recommendedName>
        <fullName evidence="1">F-box domain-containing protein</fullName>
    </recommendedName>
</protein>
<dbReference type="SUPFAM" id="SSF81383">
    <property type="entry name" value="F-box domain"/>
    <property type="match status" value="1"/>
</dbReference>
<dbReference type="PROSITE" id="PS50181">
    <property type="entry name" value="FBOX"/>
    <property type="match status" value="1"/>
</dbReference>
<dbReference type="PANTHER" id="PTHR31900">
    <property type="entry name" value="F-BOX/RNI SUPERFAMILY PROTEIN-RELATED"/>
    <property type="match status" value="1"/>
</dbReference>
<gene>
    <name evidence="2" type="ORF">CB5_LOCUS30874</name>
</gene>